<evidence type="ECO:0000256" key="3">
    <source>
        <dbReference type="ARBA" id="ARBA00022741"/>
    </source>
</evidence>
<keyword evidence="1" id="KW-0723">Serine/threonine-protein kinase</keyword>
<dbReference type="InterPro" id="IPR011009">
    <property type="entry name" value="Kinase-like_dom_sf"/>
</dbReference>
<evidence type="ECO:0000259" key="8">
    <source>
        <dbReference type="PROSITE" id="PS50011"/>
    </source>
</evidence>
<evidence type="ECO:0000256" key="1">
    <source>
        <dbReference type="ARBA" id="ARBA00022527"/>
    </source>
</evidence>
<dbReference type="EMBL" id="LYUB02000019">
    <property type="protein sequence ID" value="OVF06611.1"/>
    <property type="molecule type" value="Genomic_DNA"/>
</dbReference>
<evidence type="ECO:0000256" key="6">
    <source>
        <dbReference type="PROSITE-ProRule" id="PRU10141"/>
    </source>
</evidence>
<dbReference type="GO" id="GO:0004674">
    <property type="term" value="F:protein serine/threonine kinase activity"/>
    <property type="evidence" value="ECO:0007669"/>
    <property type="project" value="UniProtKB-KW"/>
</dbReference>
<evidence type="ECO:0000313" key="9">
    <source>
        <dbReference type="EMBL" id="OVF06611.1"/>
    </source>
</evidence>
<dbReference type="GO" id="GO:0005524">
    <property type="term" value="F:ATP binding"/>
    <property type="evidence" value="ECO:0007669"/>
    <property type="project" value="UniProtKB-UniRule"/>
</dbReference>
<dbReference type="GO" id="GO:0033316">
    <property type="term" value="P:meiotic spindle assembly checkpoint signaling"/>
    <property type="evidence" value="ECO:0007669"/>
    <property type="project" value="TreeGrafter"/>
</dbReference>
<dbReference type="GO" id="GO:0007059">
    <property type="term" value="P:chromosome segregation"/>
    <property type="evidence" value="ECO:0007669"/>
    <property type="project" value="TreeGrafter"/>
</dbReference>
<feature type="compositionally biased region" description="Polar residues" evidence="7">
    <location>
        <begin position="1"/>
        <end position="16"/>
    </location>
</feature>
<dbReference type="InterPro" id="IPR017441">
    <property type="entry name" value="Protein_kinase_ATP_BS"/>
</dbReference>
<dbReference type="KEGG" id="clus:A9F13_19g00066"/>
<name>A0AA91PWD4_CLALS</name>
<feature type="compositionally biased region" description="Polar residues" evidence="7">
    <location>
        <begin position="227"/>
        <end position="242"/>
    </location>
</feature>
<feature type="compositionally biased region" description="Low complexity" evidence="7">
    <location>
        <begin position="199"/>
        <end position="215"/>
    </location>
</feature>
<feature type="region of interest" description="Disordered" evidence="7">
    <location>
        <begin position="78"/>
        <end position="254"/>
    </location>
</feature>
<evidence type="ECO:0000256" key="5">
    <source>
        <dbReference type="ARBA" id="ARBA00022840"/>
    </source>
</evidence>
<keyword evidence="3 6" id="KW-0547">Nucleotide-binding</keyword>
<dbReference type="PROSITE" id="PS50011">
    <property type="entry name" value="PROTEIN_KINASE_DOM"/>
    <property type="match status" value="1"/>
</dbReference>
<feature type="compositionally biased region" description="Low complexity" evidence="7">
    <location>
        <begin position="84"/>
        <end position="132"/>
    </location>
</feature>
<accession>A0AA91PWD4</accession>
<dbReference type="GO" id="GO:0007094">
    <property type="term" value="P:mitotic spindle assembly checkpoint signaling"/>
    <property type="evidence" value="ECO:0007669"/>
    <property type="project" value="TreeGrafter"/>
</dbReference>
<gene>
    <name evidence="9" type="ORF">A9F13_19g00066</name>
</gene>
<feature type="compositionally biased region" description="Polar residues" evidence="7">
    <location>
        <begin position="153"/>
        <end position="175"/>
    </location>
</feature>
<feature type="region of interest" description="Disordered" evidence="7">
    <location>
        <begin position="1"/>
        <end position="24"/>
    </location>
</feature>
<dbReference type="PANTHER" id="PTHR22974:SF21">
    <property type="entry name" value="DUAL SPECIFICITY PROTEIN KINASE TTK"/>
    <property type="match status" value="1"/>
</dbReference>
<evidence type="ECO:0000256" key="7">
    <source>
        <dbReference type="SAM" id="MobiDB-lite"/>
    </source>
</evidence>
<feature type="compositionally biased region" description="Low complexity" evidence="7">
    <location>
        <begin position="302"/>
        <end position="313"/>
    </location>
</feature>
<sequence length="517" mass="55429">MNVSSGTRTPFLSSRSLPEDDNTFAPPALSAYGIALLSDKTDLASRSSLSGVYGEDIKENTALKNSLKSRLSVHFKDNGAAKDSGNASSTNSHSSSIYNSGSHNSSSHNISLSTSTHTLSGTSFNSSSNFNGDDNDEFEDQSGDTIGKLDLMTATTPGGSDASSTRPSSTGLTNTKRSRLARRFKSLGPPKRASEMPPSSGDQDGNSGSSSGKQSPVTPSNDKDPAFTQSSQIQTPIRSSIMSPAENGVDRKRTITGDSKFFKSLEIMKQKSPGLEPLADVKAKSPVAAERGPTKRSRSQNSSVFPGVSNSSSVSAFDPLLSQDKPRIPLQTISSNIMNIETGLSTFRKPKAPKLSFPHNTSINADSASKYSHTPAVSSVEPLMSTRLSTEDQKTKKVIVINSRRYEKLELIGRGGTSKVYKVRCMETNNQLAIKKVAFDSFDESCVNGFKGEIELLTKLKNESRVVELIDHVVSDGSIYLVMECGEIDLAHVFSNRLAAGSSIDLGFVRFHAIEVL</sequence>
<dbReference type="FunFam" id="3.30.200.20:FF:000131">
    <property type="entry name" value="Dual specificity protein kinase TTK"/>
    <property type="match status" value="1"/>
</dbReference>
<dbReference type="GO" id="GO:0004712">
    <property type="term" value="F:protein serine/threonine/tyrosine kinase activity"/>
    <property type="evidence" value="ECO:0007669"/>
    <property type="project" value="TreeGrafter"/>
</dbReference>
<dbReference type="Pfam" id="PF00069">
    <property type="entry name" value="Pkinase"/>
    <property type="match status" value="1"/>
</dbReference>
<dbReference type="InterPro" id="IPR000719">
    <property type="entry name" value="Prot_kinase_dom"/>
</dbReference>
<dbReference type="SUPFAM" id="SSF56112">
    <property type="entry name" value="Protein kinase-like (PK-like)"/>
    <property type="match status" value="1"/>
</dbReference>
<evidence type="ECO:0000256" key="2">
    <source>
        <dbReference type="ARBA" id="ARBA00022679"/>
    </source>
</evidence>
<dbReference type="AlphaFoldDB" id="A0AA91PWD4"/>
<keyword evidence="2" id="KW-0808">Transferase</keyword>
<feature type="binding site" evidence="6">
    <location>
        <position position="436"/>
    </location>
    <ligand>
        <name>ATP</name>
        <dbReference type="ChEBI" id="CHEBI:30616"/>
    </ligand>
</feature>
<proteinExistence type="predicted"/>
<feature type="compositionally biased region" description="Basic residues" evidence="7">
    <location>
        <begin position="176"/>
        <end position="185"/>
    </location>
</feature>
<dbReference type="Proteomes" id="UP000195602">
    <property type="component" value="Unassembled WGS sequence"/>
</dbReference>
<dbReference type="GO" id="GO:0030447">
    <property type="term" value="P:filamentous growth"/>
    <property type="evidence" value="ECO:0007669"/>
    <property type="project" value="UniProtKB-ARBA"/>
</dbReference>
<dbReference type="PROSITE" id="PS00107">
    <property type="entry name" value="PROTEIN_KINASE_ATP"/>
    <property type="match status" value="1"/>
</dbReference>
<feature type="non-terminal residue" evidence="9">
    <location>
        <position position="517"/>
    </location>
</feature>
<evidence type="ECO:0000256" key="4">
    <source>
        <dbReference type="ARBA" id="ARBA00022777"/>
    </source>
</evidence>
<comment type="caution">
    <text evidence="9">The sequence shown here is derived from an EMBL/GenBank/DDBJ whole genome shotgun (WGS) entry which is preliminary data.</text>
</comment>
<evidence type="ECO:0000313" key="10">
    <source>
        <dbReference type="Proteomes" id="UP000195602"/>
    </source>
</evidence>
<dbReference type="Gene3D" id="3.30.200.20">
    <property type="entry name" value="Phosphorylase Kinase, domain 1"/>
    <property type="match status" value="1"/>
</dbReference>
<organism evidence="9 10">
    <name type="scientific">Clavispora lusitaniae</name>
    <name type="common">Candida lusitaniae</name>
    <dbReference type="NCBI Taxonomy" id="36911"/>
    <lineage>
        <taxon>Eukaryota</taxon>
        <taxon>Fungi</taxon>
        <taxon>Dikarya</taxon>
        <taxon>Ascomycota</taxon>
        <taxon>Saccharomycotina</taxon>
        <taxon>Pichiomycetes</taxon>
        <taxon>Metschnikowiaceae</taxon>
        <taxon>Clavispora</taxon>
    </lineage>
</organism>
<protein>
    <submittedName>
        <fullName evidence="9">Serine/threonine/tyrosine protein kinase</fullName>
    </submittedName>
</protein>
<dbReference type="GO" id="GO:0034501">
    <property type="term" value="P:protein localization to kinetochore"/>
    <property type="evidence" value="ECO:0007669"/>
    <property type="project" value="TreeGrafter"/>
</dbReference>
<reference evidence="9 10" key="1">
    <citation type="submission" date="2017-04" db="EMBL/GenBank/DDBJ databases">
        <title>Draft genome of the yeast Clavispora lusitaniae type strain CBS 6936.</title>
        <authorList>
            <person name="Durrens P."/>
            <person name="Klopp C."/>
            <person name="Biteau N."/>
            <person name="Fitton-Ouhabi V."/>
            <person name="Dementhon K."/>
            <person name="Accoceberry I."/>
            <person name="Sherman D.J."/>
            <person name="Noel T."/>
        </authorList>
    </citation>
    <scope>NUCLEOTIDE SEQUENCE [LARGE SCALE GENOMIC DNA]</scope>
    <source>
        <strain evidence="9 10">CBS 6936</strain>
    </source>
</reference>
<feature type="region of interest" description="Disordered" evidence="7">
    <location>
        <begin position="276"/>
        <end position="313"/>
    </location>
</feature>
<feature type="domain" description="Protein kinase" evidence="8">
    <location>
        <begin position="406"/>
        <end position="517"/>
    </location>
</feature>
<dbReference type="GO" id="GO:0000776">
    <property type="term" value="C:kinetochore"/>
    <property type="evidence" value="ECO:0007669"/>
    <property type="project" value="TreeGrafter"/>
</dbReference>
<keyword evidence="4 9" id="KW-0418">Kinase</keyword>
<dbReference type="GO" id="GO:0005634">
    <property type="term" value="C:nucleus"/>
    <property type="evidence" value="ECO:0007669"/>
    <property type="project" value="TreeGrafter"/>
</dbReference>
<feature type="compositionally biased region" description="Acidic residues" evidence="7">
    <location>
        <begin position="133"/>
        <end position="142"/>
    </location>
</feature>
<dbReference type="PANTHER" id="PTHR22974">
    <property type="entry name" value="MIXED LINEAGE PROTEIN KINASE"/>
    <property type="match status" value="1"/>
</dbReference>
<keyword evidence="5 6" id="KW-0067">ATP-binding</keyword>